<keyword evidence="4" id="KW-1185">Reference proteome</keyword>
<comment type="caution">
    <text evidence="3">The sequence shown here is derived from an EMBL/GenBank/DDBJ whole genome shotgun (WGS) entry which is preliminary data.</text>
</comment>
<name>A0AAV9NG17_9EURO</name>
<reference evidence="3 4" key="1">
    <citation type="submission" date="2023-08" db="EMBL/GenBank/DDBJ databases">
        <title>Black Yeasts Isolated from many extreme environments.</title>
        <authorList>
            <person name="Coleine C."/>
            <person name="Stajich J.E."/>
            <person name="Selbmann L."/>
        </authorList>
    </citation>
    <scope>NUCLEOTIDE SEQUENCE [LARGE SCALE GENOMIC DNA]</scope>
    <source>
        <strain evidence="3 4">CCFEE 5792</strain>
    </source>
</reference>
<dbReference type="InterPro" id="IPR013149">
    <property type="entry name" value="ADH-like_C"/>
</dbReference>
<keyword evidence="1" id="KW-0560">Oxidoreductase</keyword>
<dbReference type="InterPro" id="IPR036291">
    <property type="entry name" value="NAD(P)-bd_dom_sf"/>
</dbReference>
<proteinExistence type="predicted"/>
<dbReference type="AlphaFoldDB" id="A0AAV9NG17"/>
<organism evidence="3 4">
    <name type="scientific">Exophiala bonariae</name>
    <dbReference type="NCBI Taxonomy" id="1690606"/>
    <lineage>
        <taxon>Eukaryota</taxon>
        <taxon>Fungi</taxon>
        <taxon>Dikarya</taxon>
        <taxon>Ascomycota</taxon>
        <taxon>Pezizomycotina</taxon>
        <taxon>Eurotiomycetes</taxon>
        <taxon>Chaetothyriomycetidae</taxon>
        <taxon>Chaetothyriales</taxon>
        <taxon>Herpotrichiellaceae</taxon>
        <taxon>Exophiala</taxon>
    </lineage>
</organism>
<dbReference type="InterPro" id="IPR050129">
    <property type="entry name" value="Zn_alcohol_dh"/>
</dbReference>
<evidence type="ECO:0000313" key="3">
    <source>
        <dbReference type="EMBL" id="KAK5054513.1"/>
    </source>
</evidence>
<dbReference type="EMBL" id="JAVRRD010000010">
    <property type="protein sequence ID" value="KAK5054513.1"/>
    <property type="molecule type" value="Genomic_DNA"/>
</dbReference>
<dbReference type="SUPFAM" id="SSF50129">
    <property type="entry name" value="GroES-like"/>
    <property type="match status" value="1"/>
</dbReference>
<gene>
    <name evidence="3" type="ORF">LTR84_001404</name>
</gene>
<dbReference type="Pfam" id="PF08240">
    <property type="entry name" value="ADH_N"/>
    <property type="match status" value="1"/>
</dbReference>
<evidence type="ECO:0000259" key="2">
    <source>
        <dbReference type="SMART" id="SM00829"/>
    </source>
</evidence>
<evidence type="ECO:0000313" key="4">
    <source>
        <dbReference type="Proteomes" id="UP001358417"/>
    </source>
</evidence>
<feature type="domain" description="Enoyl reductase (ER)" evidence="2">
    <location>
        <begin position="9"/>
        <end position="316"/>
    </location>
</feature>
<dbReference type="RefSeq" id="XP_064707286.1">
    <property type="nucleotide sequence ID" value="XM_064845028.1"/>
</dbReference>
<dbReference type="PANTHER" id="PTHR43401">
    <property type="entry name" value="L-THREONINE 3-DEHYDROGENASE"/>
    <property type="match status" value="1"/>
</dbReference>
<dbReference type="Gene3D" id="3.40.50.720">
    <property type="entry name" value="NAD(P)-binding Rossmann-like Domain"/>
    <property type="match status" value="1"/>
</dbReference>
<dbReference type="GeneID" id="89969624"/>
<dbReference type="GO" id="GO:0016491">
    <property type="term" value="F:oxidoreductase activity"/>
    <property type="evidence" value="ECO:0007669"/>
    <property type="project" value="UniProtKB-KW"/>
</dbReference>
<dbReference type="CDD" id="cd08254">
    <property type="entry name" value="hydroxyacyl_CoA_DH"/>
    <property type="match status" value="1"/>
</dbReference>
<sequence length="329" mass="34385">MMKAFQYDGATIGVKEIPVPEPAAGQVLIAVEAAGLCHSDCTIVNGKGAWVSKTPITLGHEVAGTIVKISPEITDFDIGDRVAIALVSHPLENANWSTTVGLGYDGGYAEFTLAYREHLVKIPTGVSFAQAAVATDSISTAYHAVVAEARVTSSTVVGIIGLGGLGLNGVTIAALSGAQVYGFDINDKKFPDASKSGAIQCFSRLSDASHIKFDVLIDFAGVGSTTTDAISSVKVGGTVVLVGLGAAEMTVSTHTLVTRGVRLYGSIGASLEELHSVLNLIDTRKITPLLEEIPFSTVREGLERLDRNAAIGRLFTCPRRETKPESNSA</sequence>
<dbReference type="SMART" id="SM00829">
    <property type="entry name" value="PKS_ER"/>
    <property type="match status" value="1"/>
</dbReference>
<dbReference type="PANTHER" id="PTHR43401:SF4">
    <property type="entry name" value="D-ARABINOSE 1-DEHYDROGENASE (NADP(+))"/>
    <property type="match status" value="1"/>
</dbReference>
<dbReference type="InterPro" id="IPR020843">
    <property type="entry name" value="ER"/>
</dbReference>
<evidence type="ECO:0000256" key="1">
    <source>
        <dbReference type="ARBA" id="ARBA00023002"/>
    </source>
</evidence>
<dbReference type="Proteomes" id="UP001358417">
    <property type="component" value="Unassembled WGS sequence"/>
</dbReference>
<protein>
    <recommendedName>
        <fullName evidence="2">Enoyl reductase (ER) domain-containing protein</fullName>
    </recommendedName>
</protein>
<accession>A0AAV9NG17</accession>
<dbReference type="Gene3D" id="3.90.180.10">
    <property type="entry name" value="Medium-chain alcohol dehydrogenases, catalytic domain"/>
    <property type="match status" value="1"/>
</dbReference>
<dbReference type="InterPro" id="IPR011032">
    <property type="entry name" value="GroES-like_sf"/>
</dbReference>
<dbReference type="SUPFAM" id="SSF51735">
    <property type="entry name" value="NAD(P)-binding Rossmann-fold domains"/>
    <property type="match status" value="1"/>
</dbReference>
<dbReference type="InterPro" id="IPR013154">
    <property type="entry name" value="ADH-like_N"/>
</dbReference>
<dbReference type="Pfam" id="PF00107">
    <property type="entry name" value="ADH_zinc_N"/>
    <property type="match status" value="1"/>
</dbReference>